<name>A0ABT3PTH1_9BACT</name>
<accession>A0ABT3PTH1</accession>
<dbReference type="SUPFAM" id="SSF53756">
    <property type="entry name" value="UDP-Glycosyltransferase/glycogen phosphorylase"/>
    <property type="match status" value="1"/>
</dbReference>
<keyword evidence="1" id="KW-0808">Transferase</keyword>
<dbReference type="Gene3D" id="3.40.50.2000">
    <property type="entry name" value="Glycogen Phosphorylase B"/>
    <property type="match status" value="2"/>
</dbReference>
<dbReference type="InterPro" id="IPR015393">
    <property type="entry name" value="DUF1972"/>
</dbReference>
<reference evidence="4 5" key="1">
    <citation type="submission" date="2021-03" db="EMBL/GenBank/DDBJ databases">
        <title>Aliifodinibius sp. nov., a new bacterium isolated from saline soil.</title>
        <authorList>
            <person name="Galisteo C."/>
            <person name="De La Haba R."/>
            <person name="Sanchez-Porro C."/>
            <person name="Ventosa A."/>
        </authorList>
    </citation>
    <scope>NUCLEOTIDE SEQUENCE [LARGE SCALE GENOMIC DNA]</scope>
    <source>
        <strain evidence="4 5">1BSP15-2V2</strain>
    </source>
</reference>
<evidence type="ECO:0000259" key="2">
    <source>
        <dbReference type="Pfam" id="PF00534"/>
    </source>
</evidence>
<evidence type="ECO:0000313" key="5">
    <source>
        <dbReference type="Proteomes" id="UP001207918"/>
    </source>
</evidence>
<evidence type="ECO:0000259" key="3">
    <source>
        <dbReference type="Pfam" id="PF09314"/>
    </source>
</evidence>
<evidence type="ECO:0000313" key="4">
    <source>
        <dbReference type="EMBL" id="MCW9709127.1"/>
    </source>
</evidence>
<organism evidence="4 5">
    <name type="scientific">Fodinibius salsisoli</name>
    <dbReference type="NCBI Taxonomy" id="2820877"/>
    <lineage>
        <taxon>Bacteria</taxon>
        <taxon>Pseudomonadati</taxon>
        <taxon>Balneolota</taxon>
        <taxon>Balneolia</taxon>
        <taxon>Balneolales</taxon>
        <taxon>Balneolaceae</taxon>
        <taxon>Fodinibius</taxon>
    </lineage>
</organism>
<keyword evidence="5" id="KW-1185">Reference proteome</keyword>
<feature type="domain" description="DUF1972" evidence="3">
    <location>
        <begin position="4"/>
        <end position="173"/>
    </location>
</feature>
<dbReference type="Proteomes" id="UP001207918">
    <property type="component" value="Unassembled WGS sequence"/>
</dbReference>
<comment type="caution">
    <text evidence="4">The sequence shown here is derived from an EMBL/GenBank/DDBJ whole genome shotgun (WGS) entry which is preliminary data.</text>
</comment>
<dbReference type="Pfam" id="PF09314">
    <property type="entry name" value="DUF1972"/>
    <property type="match status" value="1"/>
</dbReference>
<protein>
    <submittedName>
        <fullName evidence="4">DUF1972 domain-containing protein</fullName>
    </submittedName>
</protein>
<gene>
    <name evidence="4" type="ORF">J6I44_19860</name>
</gene>
<proteinExistence type="predicted"/>
<dbReference type="EMBL" id="JAGGJA010000023">
    <property type="protein sequence ID" value="MCW9709127.1"/>
    <property type="molecule type" value="Genomic_DNA"/>
</dbReference>
<dbReference type="InterPro" id="IPR001296">
    <property type="entry name" value="Glyco_trans_1"/>
</dbReference>
<evidence type="ECO:0000256" key="1">
    <source>
        <dbReference type="ARBA" id="ARBA00022679"/>
    </source>
</evidence>
<dbReference type="Pfam" id="PF00534">
    <property type="entry name" value="Glycos_transf_1"/>
    <property type="match status" value="1"/>
</dbReference>
<sequence>MKIAFIGSRGIPAGYGGFETFVEEVGLGLSEYDDVSIIVVCDKYQKKLYSKKTYKNIDLIYSKYSKAENPNLYYWDSTKKVLDKADIIYSCGVGAAFSCWIPKLKGVKFVTNPDGMGWWRSKWSWSTKIALYTMFWLSTKTSEYYLSDSRAIADAMESEFNRRQKSDFIEYGAHENIFMEHHDDIDSTLKSYGLEANKYHLIVSRLEPENNVHHIIKGYSNTKRKYPLAVVGNLQDTAYVNSLKELGNGQVKFLDGIYDSEKLQAVRYGALTYLHGHSVGGTNPSLLEAMASKNLCICHDNSFTREVTDNKALYFSDAQDISNHLKEIEISPEASEWDEIREAGFKRIEEYYNWPSIISRYYKYFKEIYGNSTS</sequence>
<dbReference type="PANTHER" id="PTHR46401">
    <property type="entry name" value="GLYCOSYLTRANSFERASE WBBK-RELATED"/>
    <property type="match status" value="1"/>
</dbReference>
<feature type="domain" description="Glycosyl transferase family 1" evidence="2">
    <location>
        <begin position="195"/>
        <end position="333"/>
    </location>
</feature>
<dbReference type="PANTHER" id="PTHR46401:SF2">
    <property type="entry name" value="GLYCOSYLTRANSFERASE WBBK-RELATED"/>
    <property type="match status" value="1"/>
</dbReference>
<dbReference type="RefSeq" id="WP_265767996.1">
    <property type="nucleotide sequence ID" value="NZ_JAGGJA010000023.1"/>
</dbReference>